<proteinExistence type="predicted"/>
<protein>
    <submittedName>
        <fullName evidence="1">Uncharacterized protein</fullName>
    </submittedName>
</protein>
<keyword evidence="2" id="KW-1185">Reference proteome</keyword>
<reference evidence="1" key="1">
    <citation type="submission" date="2020-05" db="EMBL/GenBank/DDBJ databases">
        <title>Large-scale comparative analyses of tick genomes elucidate their genetic diversity and vector capacities.</title>
        <authorList>
            <person name="Jia N."/>
            <person name="Wang J."/>
            <person name="Shi W."/>
            <person name="Du L."/>
            <person name="Sun Y."/>
            <person name="Zhan W."/>
            <person name="Jiang J."/>
            <person name="Wang Q."/>
            <person name="Zhang B."/>
            <person name="Ji P."/>
            <person name="Sakyi L.B."/>
            <person name="Cui X."/>
            <person name="Yuan T."/>
            <person name="Jiang B."/>
            <person name="Yang W."/>
            <person name="Lam T.T.-Y."/>
            <person name="Chang Q."/>
            <person name="Ding S."/>
            <person name="Wang X."/>
            <person name="Zhu J."/>
            <person name="Ruan X."/>
            <person name="Zhao L."/>
            <person name="Wei J."/>
            <person name="Que T."/>
            <person name="Du C."/>
            <person name="Cheng J."/>
            <person name="Dai P."/>
            <person name="Han X."/>
            <person name="Huang E."/>
            <person name="Gao Y."/>
            <person name="Liu J."/>
            <person name="Shao H."/>
            <person name="Ye R."/>
            <person name="Li L."/>
            <person name="Wei W."/>
            <person name="Wang X."/>
            <person name="Wang C."/>
            <person name="Yang T."/>
            <person name="Huo Q."/>
            <person name="Li W."/>
            <person name="Guo W."/>
            <person name="Chen H."/>
            <person name="Zhou L."/>
            <person name="Ni X."/>
            <person name="Tian J."/>
            <person name="Zhou Y."/>
            <person name="Sheng Y."/>
            <person name="Liu T."/>
            <person name="Pan Y."/>
            <person name="Xia L."/>
            <person name="Li J."/>
            <person name="Zhao F."/>
            <person name="Cao W."/>
        </authorList>
    </citation>
    <scope>NUCLEOTIDE SEQUENCE</scope>
    <source>
        <strain evidence="1">Dsil-2018</strain>
    </source>
</reference>
<evidence type="ECO:0000313" key="1">
    <source>
        <dbReference type="EMBL" id="KAH7954179.1"/>
    </source>
</evidence>
<name>A0ACB8CYF0_DERSI</name>
<dbReference type="Proteomes" id="UP000821865">
    <property type="component" value="Chromosome 4"/>
</dbReference>
<organism evidence="1 2">
    <name type="scientific">Dermacentor silvarum</name>
    <name type="common">Tick</name>
    <dbReference type="NCBI Taxonomy" id="543639"/>
    <lineage>
        <taxon>Eukaryota</taxon>
        <taxon>Metazoa</taxon>
        <taxon>Ecdysozoa</taxon>
        <taxon>Arthropoda</taxon>
        <taxon>Chelicerata</taxon>
        <taxon>Arachnida</taxon>
        <taxon>Acari</taxon>
        <taxon>Parasitiformes</taxon>
        <taxon>Ixodida</taxon>
        <taxon>Ixodoidea</taxon>
        <taxon>Ixodidae</taxon>
        <taxon>Rhipicephalinae</taxon>
        <taxon>Dermacentor</taxon>
    </lineage>
</organism>
<comment type="caution">
    <text evidence="1">The sequence shown here is derived from an EMBL/GenBank/DDBJ whole genome shotgun (WGS) entry which is preliminary data.</text>
</comment>
<gene>
    <name evidence="1" type="ORF">HPB49_016121</name>
</gene>
<dbReference type="EMBL" id="CM023473">
    <property type="protein sequence ID" value="KAH7954179.1"/>
    <property type="molecule type" value="Genomic_DNA"/>
</dbReference>
<accession>A0ACB8CYF0</accession>
<evidence type="ECO:0000313" key="2">
    <source>
        <dbReference type="Proteomes" id="UP000821865"/>
    </source>
</evidence>
<sequence>MLQRSPRFSRHLQTLNDGAYGSGTCTERKNHLRRIVQVCELHFEPHCVVRDYVPIINGEEVRLPRGKPMLSSDAVPTILPNALAYLSKRVVPRMNERKRKAEEINRPAKKVLFSSAEDRQTVDEPTDVCETVCV</sequence>